<dbReference type="Pfam" id="PF01722">
    <property type="entry name" value="BolA"/>
    <property type="match status" value="1"/>
</dbReference>
<accession>A0A9J6BSE3</accession>
<dbReference type="OrthoDB" id="203381at2759"/>
<comment type="similarity">
    <text evidence="1 2">Belongs to the BolA/IbaG family.</text>
</comment>
<dbReference type="PANTHER" id="PTHR46188">
    <property type="entry name" value="BOLA-LIKE PROTEIN 3"/>
    <property type="match status" value="1"/>
</dbReference>
<dbReference type="Proteomes" id="UP001107558">
    <property type="component" value="Chromosome 3"/>
</dbReference>
<gene>
    <name evidence="3" type="ORF">PVAND_002777</name>
</gene>
<keyword evidence="4" id="KW-1185">Reference proteome</keyword>
<proteinExistence type="inferred from homology"/>
<dbReference type="InterPro" id="IPR036065">
    <property type="entry name" value="BolA-like_sf"/>
</dbReference>
<evidence type="ECO:0000313" key="4">
    <source>
        <dbReference type="Proteomes" id="UP001107558"/>
    </source>
</evidence>
<evidence type="ECO:0000313" key="3">
    <source>
        <dbReference type="EMBL" id="KAG5672666.1"/>
    </source>
</evidence>
<dbReference type="Gene3D" id="3.30.300.90">
    <property type="entry name" value="BolA-like"/>
    <property type="match status" value="1"/>
</dbReference>
<dbReference type="GO" id="GO:0005759">
    <property type="term" value="C:mitochondrial matrix"/>
    <property type="evidence" value="ECO:0007669"/>
    <property type="project" value="TreeGrafter"/>
</dbReference>
<reference evidence="3" key="1">
    <citation type="submission" date="2021-03" db="EMBL/GenBank/DDBJ databases">
        <title>Chromosome level genome of the anhydrobiotic midge Polypedilum vanderplanki.</title>
        <authorList>
            <person name="Yoshida Y."/>
            <person name="Kikawada T."/>
            <person name="Gusev O."/>
        </authorList>
    </citation>
    <scope>NUCLEOTIDE SEQUENCE</scope>
    <source>
        <strain evidence="3">NIAS01</strain>
        <tissue evidence="3">Whole body or cell culture</tissue>
    </source>
</reference>
<dbReference type="InterPro" id="IPR002634">
    <property type="entry name" value="BolA"/>
</dbReference>
<protein>
    <recommendedName>
        <fullName evidence="5">BolA-like protein 3</fullName>
    </recommendedName>
</protein>
<sequence>MFRQLFRNSLKLRNNLKFSTENLLTEEKLSEILKNHFKGEIKVVDISGGCGSLFEVHIKSRDFKGLSLVKQHQMVNKALKEEVKQMHGIRIFTQTE</sequence>
<dbReference type="PANTHER" id="PTHR46188:SF1">
    <property type="entry name" value="BOLA-LIKE PROTEIN 3"/>
    <property type="match status" value="1"/>
</dbReference>
<dbReference type="EMBL" id="JADBJN010000003">
    <property type="protein sequence ID" value="KAG5672666.1"/>
    <property type="molecule type" value="Genomic_DNA"/>
</dbReference>
<name>A0A9J6BSE3_POLVA</name>
<dbReference type="SUPFAM" id="SSF82657">
    <property type="entry name" value="BolA-like"/>
    <property type="match status" value="1"/>
</dbReference>
<evidence type="ECO:0008006" key="5">
    <source>
        <dbReference type="Google" id="ProtNLM"/>
    </source>
</evidence>
<comment type="caution">
    <text evidence="3">The sequence shown here is derived from an EMBL/GenBank/DDBJ whole genome shotgun (WGS) entry which is preliminary data.</text>
</comment>
<evidence type="ECO:0000256" key="2">
    <source>
        <dbReference type="RuleBase" id="RU003860"/>
    </source>
</evidence>
<evidence type="ECO:0000256" key="1">
    <source>
        <dbReference type="ARBA" id="ARBA00005578"/>
    </source>
</evidence>
<dbReference type="AlphaFoldDB" id="A0A9J6BSE3"/>
<organism evidence="3 4">
    <name type="scientific">Polypedilum vanderplanki</name>
    <name type="common">Sleeping chironomid midge</name>
    <dbReference type="NCBI Taxonomy" id="319348"/>
    <lineage>
        <taxon>Eukaryota</taxon>
        <taxon>Metazoa</taxon>
        <taxon>Ecdysozoa</taxon>
        <taxon>Arthropoda</taxon>
        <taxon>Hexapoda</taxon>
        <taxon>Insecta</taxon>
        <taxon>Pterygota</taxon>
        <taxon>Neoptera</taxon>
        <taxon>Endopterygota</taxon>
        <taxon>Diptera</taxon>
        <taxon>Nematocera</taxon>
        <taxon>Chironomoidea</taxon>
        <taxon>Chironomidae</taxon>
        <taxon>Chironominae</taxon>
        <taxon>Polypedilum</taxon>
        <taxon>Polypedilum</taxon>
    </lineage>
</organism>
<dbReference type="InterPro" id="IPR052275">
    <property type="entry name" value="Mt_Fe-S_assembly_factor"/>
</dbReference>